<dbReference type="CDD" id="cd03676">
    <property type="entry name" value="NUDIX_Tnr3_like"/>
    <property type="match status" value="1"/>
</dbReference>
<dbReference type="Gene3D" id="3.90.79.10">
    <property type="entry name" value="Nucleoside Triphosphate Pyrophosphohydrolase"/>
    <property type="match status" value="1"/>
</dbReference>
<dbReference type="PANTHER" id="PTHR13622">
    <property type="entry name" value="THIAMIN PYROPHOSPHOKINASE"/>
    <property type="match status" value="1"/>
</dbReference>
<name>A0A7S2BMB1_9STRA</name>
<feature type="domain" description="Nudix hydrolase" evidence="1">
    <location>
        <begin position="176"/>
        <end position="322"/>
    </location>
</feature>
<gene>
    <name evidence="2" type="ORF">DSPE1174_LOCUS8669</name>
</gene>
<dbReference type="PROSITE" id="PS51462">
    <property type="entry name" value="NUDIX"/>
    <property type="match status" value="1"/>
</dbReference>
<accession>A0A7S2BMB1</accession>
<sequence length="348" mass="37101">MCGLGEDEDSCLIRLDEDDEGATRGSLLDAVLRCNQYDPSNYAPVLVSPGDLQVGYVSGEMLDNLRALTISTRGGYEPVVIGPSPLKRTIGAGGESSINSEAVWLAPHEDDAAGRTRVVATLVDGLLADGAVPTDKVRNELQDVRAISSKGGGALAEAVPLLAMERAAMINFGVPSLGAHVNGYVTDPASGRPTAMWLGRRAMAKPTYPGLWDQIAAGGQPEGLSFYDNVAKECEEEATLPRDLLDMYIRPAGLVSYRYAARRGLSSKTLAVYDLPLPPGVKPSNGDGEVDEFELMSMDAVAACLRDDLPSWKPNSALVAIDFLVRHGFVGPDDEDYLDICHLLRAAP</sequence>
<protein>
    <recommendedName>
        <fullName evidence="1">Nudix hydrolase domain-containing protein</fullName>
    </recommendedName>
</protein>
<dbReference type="SUPFAM" id="SSF55811">
    <property type="entry name" value="Nudix"/>
    <property type="match status" value="1"/>
</dbReference>
<dbReference type="AlphaFoldDB" id="A0A7S2BMB1"/>
<proteinExistence type="predicted"/>
<dbReference type="Pfam" id="PF00293">
    <property type="entry name" value="NUDIX"/>
    <property type="match status" value="1"/>
</dbReference>
<evidence type="ECO:0000313" key="2">
    <source>
        <dbReference type="EMBL" id="CAD9401242.1"/>
    </source>
</evidence>
<dbReference type="FunFam" id="3.90.79.10:FF:000019">
    <property type="entry name" value="Thiamin pyrophosphokinase, putative"/>
    <property type="match status" value="1"/>
</dbReference>
<dbReference type="PANTHER" id="PTHR13622:SF8">
    <property type="entry name" value="THIAMIN PYROPHOSPHOKINASE 1"/>
    <property type="match status" value="1"/>
</dbReference>
<dbReference type="InterPro" id="IPR015797">
    <property type="entry name" value="NUDIX_hydrolase-like_dom_sf"/>
</dbReference>
<dbReference type="GO" id="GO:0044715">
    <property type="term" value="F:8-oxo-dGDP phosphatase activity"/>
    <property type="evidence" value="ECO:0007669"/>
    <property type="project" value="TreeGrafter"/>
</dbReference>
<reference evidence="2" key="1">
    <citation type="submission" date="2021-01" db="EMBL/GenBank/DDBJ databases">
        <authorList>
            <person name="Corre E."/>
            <person name="Pelletier E."/>
            <person name="Niang G."/>
            <person name="Scheremetjew M."/>
            <person name="Finn R."/>
            <person name="Kale V."/>
            <person name="Holt S."/>
            <person name="Cochrane G."/>
            <person name="Meng A."/>
            <person name="Brown T."/>
            <person name="Cohen L."/>
        </authorList>
    </citation>
    <scope>NUCLEOTIDE SEQUENCE</scope>
    <source>
        <strain evidence="2">CCMP1381</strain>
    </source>
</reference>
<organism evidence="2">
    <name type="scientific">Octactis speculum</name>
    <dbReference type="NCBI Taxonomy" id="3111310"/>
    <lineage>
        <taxon>Eukaryota</taxon>
        <taxon>Sar</taxon>
        <taxon>Stramenopiles</taxon>
        <taxon>Ochrophyta</taxon>
        <taxon>Dictyochophyceae</taxon>
        <taxon>Dictyochales</taxon>
        <taxon>Dictyochaceae</taxon>
        <taxon>Octactis</taxon>
    </lineage>
</organism>
<dbReference type="InterPro" id="IPR000086">
    <property type="entry name" value="NUDIX_hydrolase_dom"/>
</dbReference>
<evidence type="ECO:0000259" key="1">
    <source>
        <dbReference type="PROSITE" id="PS51462"/>
    </source>
</evidence>
<dbReference type="EMBL" id="HBGS01016515">
    <property type="protein sequence ID" value="CAD9401242.1"/>
    <property type="molecule type" value="Transcribed_RNA"/>
</dbReference>